<name>A0ABW1ZT98_9DEIO</name>
<evidence type="ECO:0000313" key="2">
    <source>
        <dbReference type="Proteomes" id="UP001596317"/>
    </source>
</evidence>
<comment type="caution">
    <text evidence="1">The sequence shown here is derived from an EMBL/GenBank/DDBJ whole genome shotgun (WGS) entry which is preliminary data.</text>
</comment>
<evidence type="ECO:0000313" key="1">
    <source>
        <dbReference type="EMBL" id="MFC6663858.1"/>
    </source>
</evidence>
<keyword evidence="2" id="KW-1185">Reference proteome</keyword>
<dbReference type="EMBL" id="JBHSWB010000004">
    <property type="protein sequence ID" value="MFC6663858.1"/>
    <property type="molecule type" value="Genomic_DNA"/>
</dbReference>
<organism evidence="1 2">
    <name type="scientific">Deinococcus multiflagellatus</name>
    <dbReference type="NCBI Taxonomy" id="1656887"/>
    <lineage>
        <taxon>Bacteria</taxon>
        <taxon>Thermotogati</taxon>
        <taxon>Deinococcota</taxon>
        <taxon>Deinococci</taxon>
        <taxon>Deinococcales</taxon>
        <taxon>Deinococcaceae</taxon>
        <taxon>Deinococcus</taxon>
    </lineage>
</organism>
<accession>A0ABW1ZT98</accession>
<protein>
    <submittedName>
        <fullName evidence="1">Uncharacterized protein</fullName>
    </submittedName>
</protein>
<reference evidence="2" key="1">
    <citation type="journal article" date="2019" name="Int. J. Syst. Evol. Microbiol.">
        <title>The Global Catalogue of Microorganisms (GCM) 10K type strain sequencing project: providing services to taxonomists for standard genome sequencing and annotation.</title>
        <authorList>
            <consortium name="The Broad Institute Genomics Platform"/>
            <consortium name="The Broad Institute Genome Sequencing Center for Infectious Disease"/>
            <person name="Wu L."/>
            <person name="Ma J."/>
        </authorList>
    </citation>
    <scope>NUCLEOTIDE SEQUENCE [LARGE SCALE GENOMIC DNA]</scope>
    <source>
        <strain evidence="2">CCUG 63830</strain>
    </source>
</reference>
<dbReference type="RefSeq" id="WP_224609850.1">
    <property type="nucleotide sequence ID" value="NZ_JAIQXV010000012.1"/>
</dbReference>
<proteinExistence type="predicted"/>
<gene>
    <name evidence="1" type="ORF">ACFP90_28095</name>
</gene>
<sequence>MQLHRDDQHLDIKIKRYASGDLAILLEAQGEPWAVASMSLPGLAPDEVAIKDYSENEGMLSDLLAAGVVEQPHRHLAAGFVQAPVCRLTAAARAAQANG</sequence>
<dbReference type="Proteomes" id="UP001596317">
    <property type="component" value="Unassembled WGS sequence"/>
</dbReference>